<dbReference type="NCBIfam" id="NF005559">
    <property type="entry name" value="PRK07231.1"/>
    <property type="match status" value="1"/>
</dbReference>
<dbReference type="AlphaFoldDB" id="A0A918KWU6"/>
<evidence type="ECO:0000256" key="1">
    <source>
        <dbReference type="ARBA" id="ARBA00006484"/>
    </source>
</evidence>
<dbReference type="GO" id="GO:0016491">
    <property type="term" value="F:oxidoreductase activity"/>
    <property type="evidence" value="ECO:0007669"/>
    <property type="project" value="UniProtKB-KW"/>
</dbReference>
<dbReference type="PRINTS" id="PR00080">
    <property type="entry name" value="SDRFAMILY"/>
</dbReference>
<evidence type="ECO:0000313" key="3">
    <source>
        <dbReference type="EMBL" id="GGR37656.1"/>
    </source>
</evidence>
<dbReference type="PANTHER" id="PTHR24321:SF8">
    <property type="entry name" value="ESTRADIOL 17-BETA-DEHYDROGENASE 8-RELATED"/>
    <property type="match status" value="1"/>
</dbReference>
<dbReference type="SUPFAM" id="SSF51735">
    <property type="entry name" value="NAD(P)-binding Rossmann-fold domains"/>
    <property type="match status" value="1"/>
</dbReference>
<proteinExistence type="inferred from homology"/>
<dbReference type="Pfam" id="PF13561">
    <property type="entry name" value="adh_short_C2"/>
    <property type="match status" value="1"/>
</dbReference>
<evidence type="ECO:0000256" key="2">
    <source>
        <dbReference type="ARBA" id="ARBA00023002"/>
    </source>
</evidence>
<evidence type="ECO:0000313" key="4">
    <source>
        <dbReference type="Proteomes" id="UP000610303"/>
    </source>
</evidence>
<dbReference type="RefSeq" id="WP_189086666.1">
    <property type="nucleotide sequence ID" value="NZ_BMRJ01000007.1"/>
</dbReference>
<dbReference type="PROSITE" id="PS00061">
    <property type="entry name" value="ADH_SHORT"/>
    <property type="match status" value="1"/>
</dbReference>
<dbReference type="PRINTS" id="PR00081">
    <property type="entry name" value="GDHRDH"/>
</dbReference>
<name>A0A918KWU6_AGRME</name>
<reference evidence="3" key="1">
    <citation type="journal article" date="2014" name="Int. J. Syst. Evol. Microbiol.">
        <title>Complete genome sequence of Corynebacterium casei LMG S-19264T (=DSM 44701T), isolated from a smear-ripened cheese.</title>
        <authorList>
            <consortium name="US DOE Joint Genome Institute (JGI-PGF)"/>
            <person name="Walter F."/>
            <person name="Albersmeier A."/>
            <person name="Kalinowski J."/>
            <person name="Ruckert C."/>
        </authorList>
    </citation>
    <scope>NUCLEOTIDE SEQUENCE</scope>
    <source>
        <strain evidence="3">JCM 3346</strain>
    </source>
</reference>
<dbReference type="Proteomes" id="UP000610303">
    <property type="component" value="Unassembled WGS sequence"/>
</dbReference>
<dbReference type="InterPro" id="IPR036291">
    <property type="entry name" value="NAD(P)-bd_dom_sf"/>
</dbReference>
<dbReference type="Gene3D" id="3.40.50.720">
    <property type="entry name" value="NAD(P)-binding Rossmann-like Domain"/>
    <property type="match status" value="1"/>
</dbReference>
<comment type="caution">
    <text evidence="3">The sequence shown here is derived from an EMBL/GenBank/DDBJ whole genome shotgun (WGS) entry which is preliminary data.</text>
</comment>
<accession>A0A918KWU6</accession>
<gene>
    <name evidence="3" type="ORF">GCM10010196_34560</name>
</gene>
<protein>
    <submittedName>
        <fullName evidence="3">Short-chain dehydrogenase/reductase</fullName>
    </submittedName>
</protein>
<organism evidence="3 4">
    <name type="scientific">Agromyces mediolanus</name>
    <name type="common">Corynebacterium mediolanum</name>
    <dbReference type="NCBI Taxonomy" id="41986"/>
    <lineage>
        <taxon>Bacteria</taxon>
        <taxon>Bacillati</taxon>
        <taxon>Actinomycetota</taxon>
        <taxon>Actinomycetes</taxon>
        <taxon>Micrococcales</taxon>
        <taxon>Microbacteriaceae</taxon>
        <taxon>Agromyces</taxon>
    </lineage>
</organism>
<dbReference type="PANTHER" id="PTHR24321">
    <property type="entry name" value="DEHYDROGENASES, SHORT CHAIN"/>
    <property type="match status" value="1"/>
</dbReference>
<keyword evidence="2" id="KW-0560">Oxidoreductase</keyword>
<dbReference type="EMBL" id="BMRJ01000007">
    <property type="protein sequence ID" value="GGR37656.1"/>
    <property type="molecule type" value="Genomic_DNA"/>
</dbReference>
<comment type="similarity">
    <text evidence="1">Belongs to the short-chain dehydrogenases/reductases (SDR) family.</text>
</comment>
<dbReference type="FunFam" id="3.40.50.720:FF:000084">
    <property type="entry name" value="Short-chain dehydrogenase reductase"/>
    <property type="match status" value="1"/>
</dbReference>
<keyword evidence="4" id="KW-1185">Reference proteome</keyword>
<reference evidence="3" key="2">
    <citation type="submission" date="2020-09" db="EMBL/GenBank/DDBJ databases">
        <authorList>
            <person name="Sun Q."/>
            <person name="Ohkuma M."/>
        </authorList>
    </citation>
    <scope>NUCLEOTIDE SEQUENCE</scope>
    <source>
        <strain evidence="3">JCM 3346</strain>
    </source>
</reference>
<dbReference type="InterPro" id="IPR002347">
    <property type="entry name" value="SDR_fam"/>
</dbReference>
<sequence length="257" mass="26199">MELESKAVIVSGGARGLGEVYARGIVEAGGSVVIGDLLEAQGRAVADELGDRARFVRLDVTQPESWAEAVAVAEREFGALHGLVNNAGISAPSVPVVEESLESFRRVIETNLVGVQLGMQHAVPAMRRAGGGSIVNISSIAGIVGMAASGSYGAAKWAVRGLSKVAAVELAAERIRVNSVHPGVIFTPMTAPTGVTIGEGGYPPAAMGRVGEPEELVGAVVYLLSDRASYTTGSELVVDGGHTAGPSGASLALGFQR</sequence>
<dbReference type="InterPro" id="IPR020904">
    <property type="entry name" value="Sc_DH/Rdtase_CS"/>
</dbReference>